<dbReference type="RefSeq" id="XP_050926912.1">
    <property type="nucleotide sequence ID" value="XM_051070955.1"/>
</dbReference>
<dbReference type="InterPro" id="IPR011029">
    <property type="entry name" value="DEATH-like_dom_sf"/>
</dbReference>
<dbReference type="GO" id="GO:0005829">
    <property type="term" value="C:cytosol"/>
    <property type="evidence" value="ECO:0007669"/>
    <property type="project" value="UniProtKB-SubCell"/>
</dbReference>
<feature type="compositionally biased region" description="Low complexity" evidence="6">
    <location>
        <begin position="245"/>
        <end position="264"/>
    </location>
</feature>
<keyword evidence="5" id="KW-0395">Inflammatory response</keyword>
<dbReference type="PROSITE" id="PS51830">
    <property type="entry name" value="FIIND"/>
    <property type="match status" value="1"/>
</dbReference>
<evidence type="ECO:0000313" key="12">
    <source>
        <dbReference type="RefSeq" id="XP_050926914.1"/>
    </source>
</evidence>
<gene>
    <name evidence="10 11 12" type="primary">LOC108882513</name>
</gene>
<evidence type="ECO:0000256" key="3">
    <source>
        <dbReference type="ARBA" id="ARBA00022588"/>
    </source>
</evidence>
<sequence>MSREGKLSFRVVQWDEQLLQAAGKVPAGPLFDIKCPEDAVSQLHLPHCETTPVLPSDGLSVVHISDHGMSILDPQEITETHVVVDVPHLSAFGLVWDLIKRFLNIQKPISAQVLLFHQRTYTKLLRKLTVFLLPENVPLQEVKVQRENTEYIEVPSICQLIKGHTYSLDCPEACKIQPVSALFDLKYGPNYHPTFEIRLNLSTEEATVTVQDQEKKLVWEYHVDLTAAPSTQPQADEPALLPVRTEGGSDSSSASGSAPTEPASVHVAAGGGGPDPSGQNLQRGDEERRLFSVRKEFIERVSNSVLKDLLDVLLENRVINSGEMESIQALPRADKARELIDSVRRKGNRACRILIHSFSKVDPFLCSSLLK</sequence>
<dbReference type="RefSeq" id="XP_050926914.1">
    <property type="nucleotide sequence ID" value="XM_051070957.1"/>
</dbReference>
<dbReference type="PANTHER" id="PTHR46985">
    <property type="entry name" value="NACHT, LRR AND PYD DOMAINS-CONTAINING PROTEIN 1"/>
    <property type="match status" value="1"/>
</dbReference>
<dbReference type="KEGG" id="lcf:108882513"/>
<dbReference type="SUPFAM" id="SSF47986">
    <property type="entry name" value="DEATH domain"/>
    <property type="match status" value="1"/>
</dbReference>
<comment type="subcellular location">
    <subcellularLocation>
        <location evidence="1">Cytoplasm</location>
        <location evidence="1">Cytosol</location>
    </subcellularLocation>
</comment>
<dbReference type="SMART" id="SM00114">
    <property type="entry name" value="CARD"/>
    <property type="match status" value="1"/>
</dbReference>
<evidence type="ECO:0000256" key="6">
    <source>
        <dbReference type="SAM" id="MobiDB-lite"/>
    </source>
</evidence>
<evidence type="ECO:0000256" key="1">
    <source>
        <dbReference type="ARBA" id="ARBA00004514"/>
    </source>
</evidence>
<name>A0AAJ7LU73_LATCA</name>
<keyword evidence="2" id="KW-0963">Cytoplasm</keyword>
<dbReference type="RefSeq" id="XP_018530565.1">
    <property type="nucleotide sequence ID" value="XM_018675049.2"/>
</dbReference>
<feature type="region of interest" description="Disordered" evidence="6">
    <location>
        <begin position="229"/>
        <end position="284"/>
    </location>
</feature>
<evidence type="ECO:0000256" key="2">
    <source>
        <dbReference type="ARBA" id="ARBA00022490"/>
    </source>
</evidence>
<dbReference type="Pfam" id="PF13553">
    <property type="entry name" value="FIIND"/>
    <property type="match status" value="1"/>
</dbReference>
<evidence type="ECO:0000313" key="10">
    <source>
        <dbReference type="RefSeq" id="XP_018530565.1"/>
    </source>
</evidence>
<dbReference type="PANTHER" id="PTHR46985:SF2">
    <property type="entry name" value="APOPTOSIS-ASSOCIATED SPECK-LIKE PROTEIN CONTAINING A CARD"/>
    <property type="match status" value="1"/>
</dbReference>
<dbReference type="InterPro" id="IPR051249">
    <property type="entry name" value="NLRP_Inflammasome"/>
</dbReference>
<feature type="domain" description="FIIND" evidence="8">
    <location>
        <begin position="1"/>
        <end position="237"/>
    </location>
</feature>
<dbReference type="Proteomes" id="UP000694890">
    <property type="component" value="Linkage group LG5"/>
</dbReference>
<dbReference type="InterPro" id="IPR001315">
    <property type="entry name" value="CARD"/>
</dbReference>
<dbReference type="PROSITE" id="PS50209">
    <property type="entry name" value="CARD"/>
    <property type="match status" value="1"/>
</dbReference>
<evidence type="ECO:0000259" key="7">
    <source>
        <dbReference type="PROSITE" id="PS50209"/>
    </source>
</evidence>
<reference evidence="10 11" key="1">
    <citation type="submission" date="2025-04" db="UniProtKB">
        <authorList>
            <consortium name="RefSeq"/>
        </authorList>
    </citation>
    <scope>IDENTIFICATION</scope>
    <source>
        <tissue evidence="10 11">Brain</tissue>
    </source>
</reference>
<accession>A0AAJ7LU73</accession>
<dbReference type="GO" id="GO:0045087">
    <property type="term" value="P:innate immune response"/>
    <property type="evidence" value="ECO:0007669"/>
    <property type="project" value="UniProtKB-KW"/>
</dbReference>
<organism evidence="9 10">
    <name type="scientific">Lates calcarifer</name>
    <name type="common">Barramundi</name>
    <name type="synonym">Holocentrus calcarifer</name>
    <dbReference type="NCBI Taxonomy" id="8187"/>
    <lineage>
        <taxon>Eukaryota</taxon>
        <taxon>Metazoa</taxon>
        <taxon>Chordata</taxon>
        <taxon>Craniata</taxon>
        <taxon>Vertebrata</taxon>
        <taxon>Euteleostomi</taxon>
        <taxon>Actinopterygii</taxon>
        <taxon>Neopterygii</taxon>
        <taxon>Teleostei</taxon>
        <taxon>Neoteleostei</taxon>
        <taxon>Acanthomorphata</taxon>
        <taxon>Carangaria</taxon>
        <taxon>Carangaria incertae sedis</taxon>
        <taxon>Centropomidae</taxon>
        <taxon>Lates</taxon>
    </lineage>
</organism>
<evidence type="ECO:0000256" key="5">
    <source>
        <dbReference type="ARBA" id="ARBA00023198"/>
    </source>
</evidence>
<dbReference type="InterPro" id="IPR025307">
    <property type="entry name" value="FIIND_dom"/>
</dbReference>
<dbReference type="Gene3D" id="1.10.533.10">
    <property type="entry name" value="Death Domain, Fas"/>
    <property type="match status" value="1"/>
</dbReference>
<evidence type="ECO:0000313" key="9">
    <source>
        <dbReference type="Proteomes" id="UP000694890"/>
    </source>
</evidence>
<dbReference type="Pfam" id="PF23679">
    <property type="entry name" value="UPA-FIIND"/>
    <property type="match status" value="1"/>
</dbReference>
<feature type="domain" description="CARD" evidence="7">
    <location>
        <begin position="282"/>
        <end position="371"/>
    </location>
</feature>
<keyword evidence="3" id="KW-0399">Innate immunity</keyword>
<proteinExistence type="predicted"/>
<keyword evidence="4" id="KW-0391">Immunity</keyword>
<dbReference type="GO" id="GO:0006954">
    <property type="term" value="P:inflammatory response"/>
    <property type="evidence" value="ECO:0007669"/>
    <property type="project" value="UniProtKB-KW"/>
</dbReference>
<dbReference type="GeneID" id="108882513"/>
<evidence type="ECO:0000259" key="8">
    <source>
        <dbReference type="PROSITE" id="PS51830"/>
    </source>
</evidence>
<dbReference type="Pfam" id="PF00619">
    <property type="entry name" value="CARD"/>
    <property type="match status" value="1"/>
</dbReference>
<protein>
    <submittedName>
        <fullName evidence="10 11">NACHT, LRR and PYD domains-containing protein 1b allele 2</fullName>
    </submittedName>
</protein>
<evidence type="ECO:0000313" key="11">
    <source>
        <dbReference type="RefSeq" id="XP_050926912.1"/>
    </source>
</evidence>
<dbReference type="GO" id="GO:0042981">
    <property type="term" value="P:regulation of apoptotic process"/>
    <property type="evidence" value="ECO:0007669"/>
    <property type="project" value="InterPro"/>
</dbReference>
<evidence type="ECO:0000256" key="4">
    <source>
        <dbReference type="ARBA" id="ARBA00022859"/>
    </source>
</evidence>
<dbReference type="AlphaFoldDB" id="A0AAJ7LU73"/>